<evidence type="ECO:0000259" key="1">
    <source>
        <dbReference type="Pfam" id="PF00456"/>
    </source>
</evidence>
<dbReference type="InterPro" id="IPR005474">
    <property type="entry name" value="Transketolase_N"/>
</dbReference>
<dbReference type="Pfam" id="PF00456">
    <property type="entry name" value="Transketolase_N"/>
    <property type="match status" value="1"/>
</dbReference>
<dbReference type="InterPro" id="IPR033247">
    <property type="entry name" value="Transketolase_fam"/>
</dbReference>
<comment type="caution">
    <text evidence="2">The sequence shown here is derived from an EMBL/GenBank/DDBJ whole genome shotgun (WGS) entry which is preliminary data.</text>
</comment>
<dbReference type="PANTHER" id="PTHR43522">
    <property type="entry name" value="TRANSKETOLASE"/>
    <property type="match status" value="1"/>
</dbReference>
<dbReference type="GO" id="GO:0006098">
    <property type="term" value="P:pentose-phosphate shunt"/>
    <property type="evidence" value="ECO:0007669"/>
    <property type="project" value="TreeGrafter"/>
</dbReference>
<dbReference type="PANTHER" id="PTHR43522:SF2">
    <property type="entry name" value="TRANSKETOLASE 1-RELATED"/>
    <property type="match status" value="1"/>
</dbReference>
<feature type="domain" description="Transketolase N-terminal" evidence="1">
    <location>
        <begin position="10"/>
        <end position="97"/>
    </location>
</feature>
<dbReference type="InterPro" id="IPR029061">
    <property type="entry name" value="THDP-binding"/>
</dbReference>
<dbReference type="EMBL" id="AUZZ01001669">
    <property type="protein sequence ID" value="EQD63251.1"/>
    <property type="molecule type" value="Genomic_DNA"/>
</dbReference>
<organism evidence="2">
    <name type="scientific">mine drainage metagenome</name>
    <dbReference type="NCBI Taxonomy" id="410659"/>
    <lineage>
        <taxon>unclassified sequences</taxon>
        <taxon>metagenomes</taxon>
        <taxon>ecological metagenomes</taxon>
    </lineage>
</organism>
<proteinExistence type="predicted"/>
<dbReference type="Gene3D" id="3.40.50.970">
    <property type="match status" value="1"/>
</dbReference>
<accession>T1ARQ4</accession>
<name>T1ARQ4_9ZZZZ</name>
<dbReference type="GO" id="GO:0004802">
    <property type="term" value="F:transketolase activity"/>
    <property type="evidence" value="ECO:0007669"/>
    <property type="project" value="TreeGrafter"/>
</dbReference>
<feature type="non-terminal residue" evidence="2">
    <location>
        <position position="1"/>
    </location>
</feature>
<dbReference type="AlphaFoldDB" id="T1ARQ4"/>
<evidence type="ECO:0000313" key="2">
    <source>
        <dbReference type="EMBL" id="EQD63251.1"/>
    </source>
</evidence>
<dbReference type="SUPFAM" id="SSF52518">
    <property type="entry name" value="Thiamin diphosphate-binding fold (THDP-binding)"/>
    <property type="match status" value="1"/>
</dbReference>
<protein>
    <submittedName>
        <fullName evidence="2">Transketolase-like protein</fullName>
    </submittedName>
</protein>
<reference evidence="2" key="2">
    <citation type="journal article" date="2014" name="ISME J.">
        <title>Microbial stratification in low pH oxic and suboxic macroscopic growths along an acid mine drainage.</title>
        <authorList>
            <person name="Mendez-Garcia C."/>
            <person name="Mesa V."/>
            <person name="Sprenger R.R."/>
            <person name="Richter M."/>
            <person name="Diez M.S."/>
            <person name="Solano J."/>
            <person name="Bargiela R."/>
            <person name="Golyshina O.V."/>
            <person name="Manteca A."/>
            <person name="Ramos J.L."/>
            <person name="Gallego J.R."/>
            <person name="Llorente I."/>
            <person name="Martins Dos Santos V.A."/>
            <person name="Jensen O.N."/>
            <person name="Pelaez A.I."/>
            <person name="Sanchez J."/>
            <person name="Ferrer M."/>
        </authorList>
    </citation>
    <scope>NUCLEOTIDE SEQUENCE</scope>
</reference>
<gene>
    <name evidence="2" type="ORF">B2A_02446</name>
</gene>
<reference evidence="2" key="1">
    <citation type="submission" date="2013-08" db="EMBL/GenBank/DDBJ databases">
        <authorList>
            <person name="Mendez C."/>
            <person name="Richter M."/>
            <person name="Ferrer M."/>
            <person name="Sanchez J."/>
        </authorList>
    </citation>
    <scope>NUCLEOTIDE SEQUENCE</scope>
</reference>
<dbReference type="GO" id="GO:0005829">
    <property type="term" value="C:cytosol"/>
    <property type="evidence" value="ECO:0007669"/>
    <property type="project" value="TreeGrafter"/>
</dbReference>
<sequence>VESRPLRALAGHASALLYSLLYLTGYDLSLDDIRQFRQWGSKTPGHPERGHTPGVETTTEPLGQGMANAIGMAIAEAQLAARYNRPDHAVIDHHTYMDAPGLPSFQFMMTRR</sequence>